<dbReference type="RefSeq" id="WP_102524960.1">
    <property type="nucleotide sequence ID" value="NZ_LT960612.1"/>
</dbReference>
<dbReference type="Gene3D" id="3.30.420.270">
    <property type="match status" value="1"/>
</dbReference>
<dbReference type="Proteomes" id="UP000235828">
    <property type="component" value="Chromosome B"/>
</dbReference>
<gene>
    <name evidence="9" type="primary">exbD</name>
    <name evidence="9" type="ORF">VTAP4600_B1184</name>
</gene>
<reference evidence="9 10" key="1">
    <citation type="submission" date="2017-10" db="EMBL/GenBank/DDBJ databases">
        <authorList>
            <person name="Banno H."/>
            <person name="Chua N.-H."/>
        </authorList>
    </citation>
    <scope>NUCLEOTIDE SEQUENCE [LARGE SCALE GENOMIC DNA]</scope>
    <source>
        <strain evidence="9">Vibrio tapetis CECT4600</strain>
    </source>
</reference>
<evidence type="ECO:0000313" key="9">
    <source>
        <dbReference type="EMBL" id="SON52795.1"/>
    </source>
</evidence>
<dbReference type="AlphaFoldDB" id="A0A2N8ZLM0"/>
<keyword evidence="4 7" id="KW-0812">Transmembrane</keyword>
<protein>
    <submittedName>
        <fullName evidence="9">Membrane spanning protein in TonB-ExbB-ExbD complex</fullName>
    </submittedName>
</protein>
<name>A0A2N8ZLM0_9VIBR</name>
<organism evidence="9 10">
    <name type="scientific">Vibrio tapetis subsp. tapetis</name>
    <dbReference type="NCBI Taxonomy" id="1671868"/>
    <lineage>
        <taxon>Bacteria</taxon>
        <taxon>Pseudomonadati</taxon>
        <taxon>Pseudomonadota</taxon>
        <taxon>Gammaproteobacteria</taxon>
        <taxon>Vibrionales</taxon>
        <taxon>Vibrionaceae</taxon>
        <taxon>Vibrio</taxon>
    </lineage>
</organism>
<evidence type="ECO:0000256" key="2">
    <source>
        <dbReference type="ARBA" id="ARBA00005811"/>
    </source>
</evidence>
<evidence type="ECO:0000256" key="7">
    <source>
        <dbReference type="RuleBase" id="RU003879"/>
    </source>
</evidence>
<dbReference type="InterPro" id="IPR003400">
    <property type="entry name" value="ExbD"/>
</dbReference>
<keyword evidence="6 8" id="KW-0472">Membrane</keyword>
<dbReference type="PANTHER" id="PTHR30558">
    <property type="entry name" value="EXBD MEMBRANE COMPONENT OF PMF-DRIVEN MACROMOLECULE IMPORT SYSTEM"/>
    <property type="match status" value="1"/>
</dbReference>
<keyword evidence="3" id="KW-1003">Cell membrane</keyword>
<feature type="transmembrane region" description="Helical" evidence="8">
    <location>
        <begin position="20"/>
        <end position="43"/>
    </location>
</feature>
<dbReference type="GO" id="GO:0022857">
    <property type="term" value="F:transmembrane transporter activity"/>
    <property type="evidence" value="ECO:0007669"/>
    <property type="project" value="InterPro"/>
</dbReference>
<evidence type="ECO:0000256" key="1">
    <source>
        <dbReference type="ARBA" id="ARBA00004162"/>
    </source>
</evidence>
<comment type="subcellular location">
    <subcellularLocation>
        <location evidence="1">Cell membrane</location>
        <topology evidence="1">Single-pass membrane protein</topology>
    </subcellularLocation>
    <subcellularLocation>
        <location evidence="7">Cell membrane</location>
        <topology evidence="7">Single-pass type II membrane protein</topology>
    </subcellularLocation>
</comment>
<dbReference type="Pfam" id="PF02472">
    <property type="entry name" value="ExbD"/>
    <property type="match status" value="1"/>
</dbReference>
<dbReference type="KEGG" id="vta:B1184"/>
<dbReference type="EMBL" id="LT960612">
    <property type="protein sequence ID" value="SON52795.1"/>
    <property type="molecule type" value="Genomic_DNA"/>
</dbReference>
<keyword evidence="7" id="KW-0653">Protein transport</keyword>
<evidence type="ECO:0000256" key="6">
    <source>
        <dbReference type="ARBA" id="ARBA00023136"/>
    </source>
</evidence>
<dbReference type="GO" id="GO:0015031">
    <property type="term" value="P:protein transport"/>
    <property type="evidence" value="ECO:0007669"/>
    <property type="project" value="UniProtKB-KW"/>
</dbReference>
<accession>A0A2N8ZLM0</accession>
<keyword evidence="5 8" id="KW-1133">Transmembrane helix</keyword>
<evidence type="ECO:0000256" key="3">
    <source>
        <dbReference type="ARBA" id="ARBA00022475"/>
    </source>
</evidence>
<evidence type="ECO:0000256" key="8">
    <source>
        <dbReference type="SAM" id="Phobius"/>
    </source>
</evidence>
<sequence length="143" mass="15645">MAFRPNSNSDEMVENHDINITPLVDVMLVLLIIVMVAAPLATVNVPVDLPTSSAKPQPQPDEPFYLTVQQGLILTLGEEKEVSLAQLPLALDTQLMDKSKRIFLRADKNLTYQDLMTVMNTVVAAGYSHIALVGEEKPADSNS</sequence>
<dbReference type="GO" id="GO:0005886">
    <property type="term" value="C:plasma membrane"/>
    <property type="evidence" value="ECO:0007669"/>
    <property type="project" value="UniProtKB-SubCell"/>
</dbReference>
<comment type="similarity">
    <text evidence="2 7">Belongs to the ExbD/TolR family.</text>
</comment>
<dbReference type="PANTHER" id="PTHR30558:SF9">
    <property type="entry name" value="BIOPOLYMER TRANSPORT PROTEIN EXBD"/>
    <property type="match status" value="1"/>
</dbReference>
<evidence type="ECO:0000256" key="5">
    <source>
        <dbReference type="ARBA" id="ARBA00022989"/>
    </source>
</evidence>
<proteinExistence type="inferred from homology"/>
<evidence type="ECO:0000256" key="4">
    <source>
        <dbReference type="ARBA" id="ARBA00022692"/>
    </source>
</evidence>
<dbReference type="OrthoDB" id="9798629at2"/>
<keyword evidence="7" id="KW-0813">Transport</keyword>
<keyword evidence="10" id="KW-1185">Reference proteome</keyword>
<evidence type="ECO:0000313" key="10">
    <source>
        <dbReference type="Proteomes" id="UP000235828"/>
    </source>
</evidence>